<evidence type="ECO:0000313" key="12">
    <source>
        <dbReference type="EMBL" id="GAV09912.1"/>
    </source>
</evidence>
<dbReference type="AlphaFoldDB" id="A0A1D1VHF3"/>
<dbReference type="STRING" id="947166.A0A1D1VHF3"/>
<proteinExistence type="inferred from homology"/>
<evidence type="ECO:0000313" key="13">
    <source>
        <dbReference type="Proteomes" id="UP000186922"/>
    </source>
</evidence>
<organism evidence="11 13">
    <name type="scientific">Ramazzottius varieornatus</name>
    <name type="common">Water bear</name>
    <name type="synonym">Tardigrade</name>
    <dbReference type="NCBI Taxonomy" id="947166"/>
    <lineage>
        <taxon>Eukaryota</taxon>
        <taxon>Metazoa</taxon>
        <taxon>Ecdysozoa</taxon>
        <taxon>Tardigrada</taxon>
        <taxon>Eutardigrada</taxon>
        <taxon>Parachela</taxon>
        <taxon>Hypsibioidea</taxon>
        <taxon>Ramazzottiidae</taxon>
        <taxon>Ramazzottius</taxon>
    </lineage>
</organism>
<keyword evidence="6" id="KW-0675">Receptor</keyword>
<dbReference type="GO" id="GO:0004930">
    <property type="term" value="F:G protein-coupled receptor activity"/>
    <property type="evidence" value="ECO:0007669"/>
    <property type="project" value="UniProtKB-KW"/>
</dbReference>
<evidence type="ECO:0000256" key="8">
    <source>
        <dbReference type="ARBA" id="ARBA00023224"/>
    </source>
</evidence>
<reference evidence="11 13" key="1">
    <citation type="journal article" date="2016" name="Nat. Commun.">
        <title>Extremotolerant tardigrade genome and improved radiotolerance of human cultured cells by tardigrade-unique protein.</title>
        <authorList>
            <person name="Hashimoto T."/>
            <person name="Horikawa D.D."/>
            <person name="Saito Y."/>
            <person name="Kuwahara H."/>
            <person name="Kozuka-Hata H."/>
            <person name="Shin-I T."/>
            <person name="Minakuchi Y."/>
            <person name="Ohishi K."/>
            <person name="Motoyama A."/>
            <person name="Aizu T."/>
            <person name="Enomoto A."/>
            <person name="Kondo K."/>
            <person name="Tanaka S."/>
            <person name="Hara Y."/>
            <person name="Koshikawa S."/>
            <person name="Sagara H."/>
            <person name="Miura T."/>
            <person name="Yokobori S."/>
            <person name="Miyagawa K."/>
            <person name="Suzuki Y."/>
            <person name="Kubo T."/>
            <person name="Oyama M."/>
            <person name="Kohara Y."/>
            <person name="Fujiyama A."/>
            <person name="Arakawa K."/>
            <person name="Katayama T."/>
            <person name="Toyoda A."/>
            <person name="Kunieda T."/>
        </authorList>
    </citation>
    <scope>NUCLEOTIDE SEQUENCE [LARGE SCALE GENOMIC DNA]</scope>
    <source>
        <strain evidence="11 13">YOKOZUNA-1</strain>
    </source>
</reference>
<protein>
    <recommendedName>
        <fullName evidence="10">GPR158/179 extracellular domain-containing protein</fullName>
    </recommendedName>
</protein>
<comment type="subcellular location">
    <subcellularLocation>
        <location evidence="1">Cell membrane</location>
        <topology evidence="1">Multi-pass membrane protein</topology>
    </subcellularLocation>
</comment>
<dbReference type="Proteomes" id="UP000186922">
    <property type="component" value="Unassembled WGS sequence"/>
</dbReference>
<dbReference type="EMBL" id="BDGG01000007">
    <property type="protein sequence ID" value="GAV01087.1"/>
    <property type="molecule type" value="Genomic_DNA"/>
</dbReference>
<evidence type="ECO:0000256" key="5">
    <source>
        <dbReference type="ARBA" id="ARBA00023040"/>
    </source>
</evidence>
<keyword evidence="3" id="KW-1003">Cell membrane</keyword>
<name>A0A1D1VHF3_RAMVA</name>
<dbReference type="Gene3D" id="3.30.450.20">
    <property type="entry name" value="PAS domain"/>
    <property type="match status" value="1"/>
</dbReference>
<dbReference type="OrthoDB" id="9970547at2759"/>
<evidence type="ECO:0000256" key="6">
    <source>
        <dbReference type="ARBA" id="ARBA00023170"/>
    </source>
</evidence>
<dbReference type="PANTHER" id="PTHR32546">
    <property type="entry name" value="G-PROTEIN COUPLED RECEPTOR 158-RELATED"/>
    <property type="match status" value="1"/>
</dbReference>
<evidence type="ECO:0000256" key="2">
    <source>
        <dbReference type="ARBA" id="ARBA00007242"/>
    </source>
</evidence>
<dbReference type="GO" id="GO:0005886">
    <property type="term" value="C:plasma membrane"/>
    <property type="evidence" value="ECO:0007669"/>
    <property type="project" value="UniProtKB-SubCell"/>
</dbReference>
<keyword evidence="9" id="KW-0472">Membrane</keyword>
<accession>A0A1D1VHF3</accession>
<keyword evidence="9" id="KW-1133">Transmembrane helix</keyword>
<keyword evidence="5" id="KW-0297">G-protein coupled receptor</keyword>
<gene>
    <name evidence="11" type="primary">RvY_11855-1</name>
    <name evidence="11" type="synonym">RvY_11855.1</name>
    <name evidence="12" type="synonym">RvY_19381-1</name>
    <name evidence="12" type="synonym">RvY_19381.1</name>
    <name evidence="11" type="ORF">RvY_11855</name>
    <name evidence="12" type="ORF">RvY_19381</name>
</gene>
<keyword evidence="8" id="KW-0807">Transducer</keyword>
<comment type="similarity">
    <text evidence="2">Belongs to the G-protein coupled receptor 3 family.</text>
</comment>
<keyword evidence="13" id="KW-1185">Reference proteome</keyword>
<sequence>MSGFVGKLSSELACWYRPLPQGNNGGEGVQWQQKILCEPLLGYGLKRGGYQCRCRPGYRLPFYQPGPFQGELIERATEAEYLAKFHCEPIGNIRVITHHAVRDELFLHRSYLGPQGGQRPYSYLFGTDMSTPPDEYRYPFDPVQSNRSRFYNFEGVPLGPDGRPIVYDENGQPVVSVTAQSSPPYDILPTWRAFNGRVYHGLISAETAQRSKNVQLKLDHPSTMRMERAIEPGPVEETCPKGDSCLGGDIDITKPGKSRTKRATTFTNNVLLGTLRQMRFIRPDNCHLFPNGSLLLRGDVAYGKETTFQNQAETALRLAHFISAFNQLVDPREVFFERLADQPLDEAQLLAEVLANVMGDMRILNSGIFYETNKFPNRTHFGPFAQRTARYAKAYFAEDRAGLVNDRNASYLRQPWYRMVKERWSASPASRLTKFATRMRVRGDKMGTYSMKYDHFPMQYHAPVLTDGYWTAPYYNCDGHIREWVLTYAVPFFGLDSLREELEFQGVVTVTVPLPELDLNQCPADISVANAFKNSDRCDTRSSYCVPILGRRFEIGGYKCECKPGYEYPYNDPVNYFDGQILESEWEKMVLGRPSKFSALKCRLVGAALRIYLGFFMRLFLVLSIASIFM</sequence>
<dbReference type="EMBL" id="BDGG01000054">
    <property type="protein sequence ID" value="GAV09912.1"/>
    <property type="molecule type" value="Genomic_DNA"/>
</dbReference>
<feature type="domain" description="GPR158/179 extracellular" evidence="10">
    <location>
        <begin position="470"/>
        <end position="566"/>
    </location>
</feature>
<evidence type="ECO:0000256" key="1">
    <source>
        <dbReference type="ARBA" id="ARBA00004651"/>
    </source>
</evidence>
<evidence type="ECO:0000256" key="3">
    <source>
        <dbReference type="ARBA" id="ARBA00022475"/>
    </source>
</evidence>
<feature type="transmembrane region" description="Helical" evidence="9">
    <location>
        <begin position="611"/>
        <end position="629"/>
    </location>
</feature>
<dbReference type="Pfam" id="PF22572">
    <property type="entry name" value="GPR158_179_EC"/>
    <property type="match status" value="1"/>
</dbReference>
<evidence type="ECO:0000259" key="10">
    <source>
        <dbReference type="Pfam" id="PF22572"/>
    </source>
</evidence>
<dbReference type="InterPro" id="IPR043458">
    <property type="entry name" value="GPR158/179"/>
</dbReference>
<evidence type="ECO:0000256" key="4">
    <source>
        <dbReference type="ARBA" id="ARBA00022729"/>
    </source>
</evidence>
<dbReference type="PANTHER" id="PTHR32546:SF25">
    <property type="entry name" value="MIP05539P"/>
    <property type="match status" value="1"/>
</dbReference>
<keyword evidence="4" id="KW-0732">Signal</keyword>
<keyword evidence="7" id="KW-0325">Glycoprotein</keyword>
<evidence type="ECO:0000256" key="7">
    <source>
        <dbReference type="ARBA" id="ARBA00023180"/>
    </source>
</evidence>
<evidence type="ECO:0000256" key="9">
    <source>
        <dbReference type="SAM" id="Phobius"/>
    </source>
</evidence>
<evidence type="ECO:0000313" key="11">
    <source>
        <dbReference type="EMBL" id="GAV01087.1"/>
    </source>
</evidence>
<dbReference type="InterPro" id="IPR054714">
    <property type="entry name" value="GPR158_179_extracellular"/>
</dbReference>
<keyword evidence="9" id="KW-0812">Transmembrane</keyword>
<comment type="caution">
    <text evidence="11">The sequence shown here is derived from an EMBL/GenBank/DDBJ whole genome shotgun (WGS) entry which is preliminary data.</text>
</comment>